<dbReference type="Gene3D" id="3.40.50.1170">
    <property type="entry name" value="L-asparaginase, N-terminal domain"/>
    <property type="match status" value="1"/>
</dbReference>
<proteinExistence type="predicted"/>
<dbReference type="PIRSF" id="PIRSF001220">
    <property type="entry name" value="L-ASNase_gatD"/>
    <property type="match status" value="1"/>
</dbReference>
<evidence type="ECO:0000313" key="5">
    <source>
        <dbReference type="Proteomes" id="UP000013165"/>
    </source>
</evidence>
<dbReference type="GO" id="GO:0004067">
    <property type="term" value="F:asparaginase activity"/>
    <property type="evidence" value="ECO:0007669"/>
    <property type="project" value="UniProtKB-UniRule"/>
</dbReference>
<dbReference type="InterPro" id="IPR037152">
    <property type="entry name" value="L-asparaginase_N_sf"/>
</dbReference>
<feature type="binding site" evidence="2">
    <location>
        <begin position="94"/>
        <end position="95"/>
    </location>
    <ligand>
        <name>substrate</name>
    </ligand>
</feature>
<keyword evidence="5" id="KW-1185">Reference proteome</keyword>
<dbReference type="EMBL" id="APLQ01000011">
    <property type="protein sequence ID" value="ENO15622.1"/>
    <property type="molecule type" value="Genomic_DNA"/>
</dbReference>
<comment type="caution">
    <text evidence="4">The sequence shown here is derived from an EMBL/GenBank/DDBJ whole genome shotgun (WGS) entry which is preliminary data.</text>
</comment>
<feature type="active site" description="O-isoaspartyl threonine intermediate" evidence="1">
    <location>
        <position position="23"/>
    </location>
</feature>
<feature type="binding site" evidence="2">
    <location>
        <position position="65"/>
    </location>
    <ligand>
        <name>substrate</name>
    </ligand>
</feature>
<dbReference type="AlphaFoldDB" id="N6WX26"/>
<dbReference type="PROSITE" id="PS51732">
    <property type="entry name" value="ASN_GLN_ASE_3"/>
    <property type="match status" value="1"/>
</dbReference>
<evidence type="ECO:0000256" key="2">
    <source>
        <dbReference type="PIRSR" id="PIRSR001220-2"/>
    </source>
</evidence>
<evidence type="ECO:0000259" key="3">
    <source>
        <dbReference type="Pfam" id="PF00710"/>
    </source>
</evidence>
<reference evidence="4 5" key="1">
    <citation type="journal article" date="2013" name="Genome Announc.">
        <title>Genome Sequence of the Polycyclic Aromatic Hydrocarbon-Degrading Bacterium Strain Marinobacter nanhaiticus D15-8WT.</title>
        <authorList>
            <person name="Cui Z."/>
            <person name="Gao W."/>
            <person name="Li Q."/>
            <person name="Xu G."/>
            <person name="Zheng L."/>
        </authorList>
    </citation>
    <scope>NUCLEOTIDE SEQUENCE [LARGE SCALE GENOMIC DNA]</scope>
    <source>
        <strain evidence="4 5">D15-8W</strain>
    </source>
</reference>
<name>N6WX26_9GAMM</name>
<dbReference type="InterPro" id="IPR027474">
    <property type="entry name" value="L-asparaginase_N"/>
</dbReference>
<feature type="domain" description="L-asparaginase N-terminal" evidence="3">
    <location>
        <begin position="15"/>
        <end position="164"/>
    </location>
</feature>
<protein>
    <submittedName>
        <fullName evidence="4">Asparaginase</fullName>
    </submittedName>
</protein>
<evidence type="ECO:0000313" key="4">
    <source>
        <dbReference type="EMBL" id="ENO15622.1"/>
    </source>
</evidence>
<dbReference type="InterPro" id="IPR036152">
    <property type="entry name" value="Asp/glu_Ase-like_sf"/>
</dbReference>
<gene>
    <name evidence="4" type="ORF">J057_09726</name>
</gene>
<accession>N6WX26</accession>
<dbReference type="HOGENOM" id="CLU_019134_4_2_6"/>
<dbReference type="PATRIC" id="fig|626887.3.peg.1952"/>
<dbReference type="SUPFAM" id="SSF53774">
    <property type="entry name" value="Glutaminase/Asparaginase"/>
    <property type="match status" value="1"/>
</dbReference>
<sequence>MAERFVAEQGIESGILLLTTGGTIDKIYFDAKSEFSIGDSEFPAIAEVAHMQIPYRVQGVMRKDSLDMTDEDRLAIRAAVEASKESRVLITHGTDTMVDTARVLMDLADRTIVLTGAMQPSRMRITDAPFNLGFAIGALMSLPKGVYIAMSGQILDPRTARKNREAGRFEASSD</sequence>
<dbReference type="eggNOG" id="COG0252">
    <property type="taxonomic scope" value="Bacteria"/>
</dbReference>
<dbReference type="OrthoDB" id="9788068at2"/>
<dbReference type="PIRSF" id="PIRSF500176">
    <property type="entry name" value="L_ASNase"/>
    <property type="match status" value="1"/>
</dbReference>
<dbReference type="STRING" id="626887.J057_09726"/>
<dbReference type="InterPro" id="IPR006034">
    <property type="entry name" value="Asparaginase/glutaminase-like"/>
</dbReference>
<dbReference type="RefSeq" id="WP_004579918.1">
    <property type="nucleotide sequence ID" value="NZ_AP028878.1"/>
</dbReference>
<dbReference type="Proteomes" id="UP000013165">
    <property type="component" value="Unassembled WGS sequence"/>
</dbReference>
<evidence type="ECO:0000256" key="1">
    <source>
        <dbReference type="PIRSR" id="PIRSR001220-1"/>
    </source>
</evidence>
<dbReference type="PRINTS" id="PR00139">
    <property type="entry name" value="ASNGLNASE"/>
</dbReference>
<dbReference type="Pfam" id="PF00710">
    <property type="entry name" value="Asparaginase"/>
    <property type="match status" value="1"/>
</dbReference>
<organism evidence="4 5">
    <name type="scientific">Marinobacter nanhaiticus D15-8W</name>
    <dbReference type="NCBI Taxonomy" id="626887"/>
    <lineage>
        <taxon>Bacteria</taxon>
        <taxon>Pseudomonadati</taxon>
        <taxon>Pseudomonadota</taxon>
        <taxon>Gammaproteobacteria</taxon>
        <taxon>Pseudomonadales</taxon>
        <taxon>Marinobacteraceae</taxon>
        <taxon>Marinobacter</taxon>
    </lineage>
</organism>